<dbReference type="SUPFAM" id="SSF52151">
    <property type="entry name" value="FabD/lysophospholipase-like"/>
    <property type="match status" value="3"/>
</dbReference>
<feature type="transmembrane region" description="Helical" evidence="2">
    <location>
        <begin position="1827"/>
        <end position="1845"/>
    </location>
</feature>
<feature type="transmembrane region" description="Helical" evidence="2">
    <location>
        <begin position="1089"/>
        <end position="1107"/>
    </location>
</feature>
<feature type="transmembrane region" description="Helical" evidence="2">
    <location>
        <begin position="935"/>
        <end position="964"/>
    </location>
</feature>
<feature type="transmembrane region" description="Helical" evidence="2">
    <location>
        <begin position="1776"/>
        <end position="1794"/>
    </location>
</feature>
<keyword evidence="2" id="KW-1133">Transmembrane helix</keyword>
<feature type="transmembrane region" description="Helical" evidence="2">
    <location>
        <begin position="2050"/>
        <end position="2071"/>
    </location>
</feature>
<feature type="transmembrane region" description="Helical" evidence="2">
    <location>
        <begin position="1679"/>
        <end position="1708"/>
    </location>
</feature>
<comment type="caution">
    <text evidence="4">The sequence shown here is derived from an EMBL/GenBank/DDBJ whole genome shotgun (WGS) entry which is preliminary data.</text>
</comment>
<feature type="transmembrane region" description="Helical" evidence="2">
    <location>
        <begin position="2083"/>
        <end position="2101"/>
    </location>
</feature>
<keyword evidence="2" id="KW-0812">Transmembrane</keyword>
<organism evidence="4 5">
    <name type="scientific">Porites evermanni</name>
    <dbReference type="NCBI Taxonomy" id="104178"/>
    <lineage>
        <taxon>Eukaryota</taxon>
        <taxon>Metazoa</taxon>
        <taxon>Cnidaria</taxon>
        <taxon>Anthozoa</taxon>
        <taxon>Hexacorallia</taxon>
        <taxon>Scleractinia</taxon>
        <taxon>Fungiina</taxon>
        <taxon>Poritidae</taxon>
        <taxon>Porites</taxon>
    </lineage>
</organism>
<feature type="region of interest" description="Disordered" evidence="1">
    <location>
        <begin position="1"/>
        <end position="31"/>
    </location>
</feature>
<keyword evidence="2" id="KW-0472">Membrane</keyword>
<evidence type="ECO:0000256" key="1">
    <source>
        <dbReference type="SAM" id="MobiDB-lite"/>
    </source>
</evidence>
<feature type="transmembrane region" description="Helical" evidence="2">
    <location>
        <begin position="1119"/>
        <end position="1150"/>
    </location>
</feature>
<feature type="transmembrane region" description="Helical" evidence="2">
    <location>
        <begin position="1857"/>
        <end position="1888"/>
    </location>
</feature>
<dbReference type="PANTHER" id="PTHR10728">
    <property type="entry name" value="CYTOSOLIC PHOSPHOLIPASE A2"/>
    <property type="match status" value="1"/>
</dbReference>
<evidence type="ECO:0000313" key="5">
    <source>
        <dbReference type="Proteomes" id="UP001159427"/>
    </source>
</evidence>
<feature type="non-terminal residue" evidence="4">
    <location>
        <position position="1"/>
    </location>
</feature>
<evidence type="ECO:0000256" key="2">
    <source>
        <dbReference type="SAM" id="Phobius"/>
    </source>
</evidence>
<feature type="transmembrane region" description="Helical" evidence="2">
    <location>
        <begin position="555"/>
        <end position="573"/>
    </location>
</feature>
<feature type="domain" description="VWFA" evidence="3">
    <location>
        <begin position="570"/>
        <end position="679"/>
    </location>
</feature>
<feature type="transmembrane region" description="Helical" evidence="2">
    <location>
        <begin position="1746"/>
        <end position="1764"/>
    </location>
</feature>
<feature type="transmembrane region" description="Helical" evidence="2">
    <location>
        <begin position="522"/>
        <end position="543"/>
    </location>
</feature>
<dbReference type="InterPro" id="IPR016035">
    <property type="entry name" value="Acyl_Trfase/lysoPLipase"/>
</dbReference>
<feature type="transmembrane region" description="Helical" evidence="2">
    <location>
        <begin position="1008"/>
        <end position="1026"/>
    </location>
</feature>
<dbReference type="Proteomes" id="UP001159427">
    <property type="component" value="Unassembled WGS sequence"/>
</dbReference>
<protein>
    <recommendedName>
        <fullName evidence="3">VWFA domain-containing protein</fullName>
    </recommendedName>
</protein>
<evidence type="ECO:0000259" key="3">
    <source>
        <dbReference type="Pfam" id="PF13768"/>
    </source>
</evidence>
<proteinExistence type="predicted"/>
<name>A0ABN8QVL6_9CNID</name>
<keyword evidence="5" id="KW-1185">Reference proteome</keyword>
<dbReference type="PANTHER" id="PTHR10728:SF40">
    <property type="entry name" value="PATATIN FAMILY PROTEIN"/>
    <property type="match status" value="1"/>
</dbReference>
<feature type="transmembrane region" description="Helical" evidence="2">
    <location>
        <begin position="298"/>
        <end position="316"/>
    </location>
</feature>
<dbReference type="Pfam" id="PF13768">
    <property type="entry name" value="VWA_3"/>
    <property type="match status" value="3"/>
</dbReference>
<feature type="domain" description="VWFA" evidence="3">
    <location>
        <begin position="2098"/>
        <end position="2207"/>
    </location>
</feature>
<feature type="transmembrane region" description="Helical" evidence="2">
    <location>
        <begin position="1062"/>
        <end position="1082"/>
    </location>
</feature>
<feature type="transmembrane region" description="Helical" evidence="2">
    <location>
        <begin position="1800"/>
        <end position="1820"/>
    </location>
</feature>
<reference evidence="4 5" key="1">
    <citation type="submission" date="2022-05" db="EMBL/GenBank/DDBJ databases">
        <authorList>
            <consortium name="Genoscope - CEA"/>
            <person name="William W."/>
        </authorList>
    </citation>
    <scope>NUCLEOTIDE SEQUENCE [LARGE SCALE GENOMIC DNA]</scope>
</reference>
<evidence type="ECO:0000313" key="4">
    <source>
        <dbReference type="EMBL" id="CAH3170606.1"/>
    </source>
</evidence>
<sequence>PQTVERVLQGSSRSHDKSSPPSSEFLNQQPSRTKFPNRIKIQEARINMTEENRNIGLGFSGGGIRSAALSSGVLRRLLHRGVKVDYISCVSGGNYTAAAYLDWKYRHGKQDDHKWHKEFFEHLRSRVGYVCNWERPLQGILDTVLLVLLLITVNLIIPCVSYSSGAFTAAFVIDYVFGSIMRKGFVCVDLYRGAANATERHCTLEISISDPRLRQQSLLFILLPVTFFVCLAVKLSAPLRLRSIARFLQIVTGVTFAFTFVPWLIQQFTDVLPYWLKASVVVLSIFFWLGFPPLRKKASLALVFYFYAFVIKWRVYQTITIGIQYNPHLFYTLLLVSSLFIWMSPYLGMFSVTSIYTYYKWRLQKAFFTQHSVGSMGCGGISIRDFFPVLSCCTHRHDASTDPLLMADLEPLTPEYISNVAVDYWRKESSLKAPSYAVMSLSPEGNERIDHQPGEVCDEIKLSPGCVHQTDAMVTSAAVMALSPEQAEPFRDLQIMLGLTIRKGFRSNPNETMGCSPWLAKVLAVLIQSIAAFPVMFLAIISLSDAWKMRDEEGYAVAVFVTYSIIFIAIALMPTGGEPPWFFDKFVRWCHVHLYHVRFLREVFQVNNVGPNPPALLSLSDAGRLEKYGLLSLLKKRLKKILIVDGSFISSDADYSKYLLKSMDQAREQLHCEFVGLGGRDVIGQMNKEYVKVPRGRQPRHYRFLVRYFDKKLDGGYFEVGTGEIMIIAPRHPDNGVTPPADMDTTWVQYNHDTGEELDTTLWGPGPVLEAQDVDRLTFCCCESCHSSSTILRWISDKLCVGFPHTLTVNQFFTSSLFTAYHREGYRACVESSAEEFLTGKENRNIGLGFSGGGIRSAALSSGVLRRLLHRGVKVDYISCVSGGNYTAAAYLDWKYRHGKQDDHKWHKEFFEHLRSRVGYVCNWERPLQGILDTVLLVLLLITVNLIIPCVSYSSGAFTAAFVIDYVFGSIMRKGFVCVDLYRGAANATERHCTLEISISDPRLRQQSLLFILLPVTFFVCLAVKLSAPLRLRSIARFLQIVTGVTFAFTFVPWLIQQFTDVLPYWLKASVVVLSIFFWLGFPPLRKKASLALVFYFYAFVIKWRVYQTITIGIQYNPHLFYTLLLVSSLFIWMSPYLGMFSVTSIYTYYKWRLQKAFFTQHSVGSMGCGGISIRDFFPVLSCCTHRHDASTDPLLMADLEPLTPEYISNVAVDYWRKESSLKAPSYAVMSLSPEGNERIDHQPGEVCDEIKLSPGCVHQTDAMVTSAAVMALSPEQAEPFRDLQIMLGLTIRKGFRSNPNETMGCSPWLAKWKMRDEEGYAVAVWCHVHLYHVRILREVFQVNNVGPNPPALLSLSDAGRLEKYGLLSLLKKRLKKILIVDGSFISSDADYSKYLLKSMDQAREQLHCEFVGLGGRDVIGQMNKEYVKVPRGRQPRHYRFLVRYFDKKLDGGYFEVGTGEIMIIAPRHPDNGVTPPADMDTTWVQYNHDTGEELDTTLWGPGPVLEAQDVDRLTFCCCESCHSSSTILRWISDKLCVGFPHTLTVNQFFTSSLFTAYHREGYRACVESSAEEFLTGKGRVNMTEENRNIGLGFSGGGIRSAALSSGVLRRLLHRGVKVDYISCVSGGNYTAAAYLDWKYRHGKQDDHIWHKKFFEHLRSRVGYVCNWERPLQGILDTVLLVLLLITVNLIIPCVSYSSGAFTAAFVIDNVFGSIMRKGFVCVANATERHCTLKISISDPRLRQQSLLFILLPVTFFVCHAIKLSAPLRLRSIARFLQIITGVTFAFTFVPWLIQQFTDVLPYWLKASVVVLSIFFWLGFPPLRKKASLALVFYFYAFVIKWRVYQTSTIGIQYNPHLFYTLLLVSSLFIWLSPYLGMFSVTSIYTYYKWRLQKAFFTQHSVGSMGCRGISILDFFPVLSCCTHQHDASKDPLLMADLEPLTPEYISNVAVDYWCKESSLKAPSYAVMSLSPKRIERIDHEPGKSNEIKLSPGCVHQTDAMVTSAAVMALSLEQEEPFRDLQIMLGLTIRKGFRSNPNETMGCSPWQAKVLTVLIQTIAAFPLMFLAIISLSDEWDMKEEEGYAVAVFVTYFIIFIAIALMPTGGEPPWFFDKFVRWCHVHLYHVRFLREVFQVNNVGPNPPAVLSLSDAGRLEKYGLLPLLKKRLKKILIVDGSFISSDADYSKWLLKSMDQAREQLNCEFVGLDGRDVIGQMSKEYVKVPRGRQPRHYRFLVRYFDEKLDGGYSEVGTGEIMIIAPRHPDNVVTPPADMDRTWAQYTQDTGEELDTTLWGPGPVLEAQDVDRLTFCCCESCHSSSKILRWISDKLCVGFPHTSTVNQFFTSSLFTAYHREGYRACVESGAEEFLVGSELSEAINLTGSV</sequence>
<dbReference type="Gene3D" id="3.40.1090.10">
    <property type="entry name" value="Cytosolic phospholipase A2 catalytic domain"/>
    <property type="match status" value="3"/>
</dbReference>
<dbReference type="EMBL" id="CALNXI010001492">
    <property type="protein sequence ID" value="CAH3170606.1"/>
    <property type="molecule type" value="Genomic_DNA"/>
</dbReference>
<gene>
    <name evidence="4" type="ORF">PEVE_00007383</name>
</gene>
<accession>A0ABN8QVL6</accession>
<feature type="domain" description="VWFA" evidence="3">
    <location>
        <begin position="1326"/>
        <end position="1416"/>
    </location>
</feature>
<feature type="transmembrane region" description="Helical" evidence="2">
    <location>
        <begin position="1038"/>
        <end position="1056"/>
    </location>
</feature>
<feature type="transmembrane region" description="Helical" evidence="2">
    <location>
        <begin position="328"/>
        <end position="359"/>
    </location>
</feature>
<feature type="transmembrane region" description="Helical" evidence="2">
    <location>
        <begin position="271"/>
        <end position="291"/>
    </location>
</feature>
<dbReference type="InterPro" id="IPR002035">
    <property type="entry name" value="VWF_A"/>
</dbReference>
<feature type="transmembrane region" description="Helical" evidence="2">
    <location>
        <begin position="217"/>
        <end position="235"/>
    </location>
</feature>
<feature type="transmembrane region" description="Helical" evidence="2">
    <location>
        <begin position="247"/>
        <end position="265"/>
    </location>
</feature>
<feature type="transmembrane region" description="Helical" evidence="2">
    <location>
        <begin position="144"/>
        <end position="173"/>
    </location>
</feature>